<dbReference type="Pfam" id="PF25021">
    <property type="entry name" value="TEN_NHL"/>
    <property type="match status" value="6"/>
</dbReference>
<comment type="caution">
    <text evidence="6">The sequence shown here is derived from an EMBL/GenBank/DDBJ whole genome shotgun (WGS) entry which is preliminary data.</text>
</comment>
<dbReference type="InterPro" id="IPR022409">
    <property type="entry name" value="PKD/Chitinase_dom"/>
</dbReference>
<name>A0A927ASK1_9BACT</name>
<dbReference type="EMBL" id="JACWZY010000008">
    <property type="protein sequence ID" value="MBD2701400.1"/>
    <property type="molecule type" value="Genomic_DNA"/>
</dbReference>
<feature type="region of interest" description="Disordered" evidence="3">
    <location>
        <begin position="602"/>
        <end position="651"/>
    </location>
</feature>
<dbReference type="GO" id="GO:0016020">
    <property type="term" value="C:membrane"/>
    <property type="evidence" value="ECO:0007669"/>
    <property type="project" value="InterPro"/>
</dbReference>
<dbReference type="CDD" id="cd14953">
    <property type="entry name" value="NHL_like_1"/>
    <property type="match status" value="3"/>
</dbReference>
<feature type="compositionally biased region" description="Gly residues" evidence="3">
    <location>
        <begin position="635"/>
        <end position="648"/>
    </location>
</feature>
<dbReference type="InterPro" id="IPR013783">
    <property type="entry name" value="Ig-like_fold"/>
</dbReference>
<feature type="domain" description="PKD/Chitinase" evidence="4">
    <location>
        <begin position="901"/>
        <end position="970"/>
    </location>
</feature>
<dbReference type="PANTHER" id="PTHR46388:SF2">
    <property type="entry name" value="NHL REPEAT-CONTAINING PROTEIN 2"/>
    <property type="match status" value="1"/>
</dbReference>
<dbReference type="RefSeq" id="WP_190887256.1">
    <property type="nucleotide sequence ID" value="NZ_JACWZY010000008.1"/>
</dbReference>
<dbReference type="InterPro" id="IPR056822">
    <property type="entry name" value="TEN_NHL"/>
</dbReference>
<feature type="domain" description="PKD/Chitinase" evidence="4">
    <location>
        <begin position="1259"/>
        <end position="1333"/>
    </location>
</feature>
<dbReference type="Proteomes" id="UP000598820">
    <property type="component" value="Unassembled WGS sequence"/>
</dbReference>
<dbReference type="InterPro" id="IPR001258">
    <property type="entry name" value="NHL_repeat"/>
</dbReference>
<dbReference type="Gene3D" id="2.60.40.10">
    <property type="entry name" value="Immunoglobulins"/>
    <property type="match status" value="1"/>
</dbReference>
<dbReference type="InterPro" id="IPR015919">
    <property type="entry name" value="Cadherin-like_sf"/>
</dbReference>
<dbReference type="Pfam" id="PF01436">
    <property type="entry name" value="NHL"/>
    <property type="match status" value="2"/>
</dbReference>
<evidence type="ECO:0000313" key="6">
    <source>
        <dbReference type="EMBL" id="MBD2701400.1"/>
    </source>
</evidence>
<proteinExistence type="predicted"/>
<feature type="domain" description="PKD/Chitinase" evidence="4">
    <location>
        <begin position="1338"/>
        <end position="1410"/>
    </location>
</feature>
<feature type="compositionally biased region" description="Polar residues" evidence="3">
    <location>
        <begin position="602"/>
        <end position="612"/>
    </location>
</feature>
<dbReference type="SUPFAM" id="SSF63829">
    <property type="entry name" value="Calcium-dependent phosphotriesterase"/>
    <property type="match status" value="1"/>
</dbReference>
<protein>
    <submittedName>
        <fullName evidence="6">Uncharacterized protein</fullName>
    </submittedName>
</protein>
<sequence>MNRLLRTLISVYFYTPFLGFFFLVVASTGVSAQIITTVTGTTSIGDGGPATDANINTPNGVAVDGLGNIYVSDTENNRIRKVNVANGTISTIAGTGTYGYSGDGGAAINAKLNSPSGLALDLSGNLYIADRGNHRIRKISAANGTISTVAGTGTGGYNGDGILAINAQINIPYGVYVDASDNIFIPDRGNHRIRMVSAANGTISTVAGTGTGGFSGDEGAATIAQINFPMGVYVDGSGNIYIADQANHRIRKVTAANGKISTLAGTGIEGYSGNGGAATSATFSYPDGVWGDGTGNIFVADHHNHAVRKIIAANGTISTVAGTSAQGYNGDGGAPTGAQLNFPINICIDGSNNLYIADKENHRIRKVSATNGTISTVVGTGSRTYRGDGGAATNARLNEPSGVAVDGSGNIYIADQYNHRIRKINAANGIISTIAGTTTYGFSGDGGAATNARLTQPTGVALDAAGNLYIADQYNHRIRKVNATNGNISTVAGNGSANYSGDGGAATSASLNYPTGVAIDAAGNLYIADKMNHRIRKVLAVNGTISTIAGNGSGGFSGDYGAATSARLNNPMDVSVDAAGNLYIADKDNHRIRKVNASDGTISTVAGNSTISEAPPGGGTPGGGPPGPGEPPGPGGGMPSGGYRGDGGAATMAELNSPTGVWVDGAGNLYIADQSNHRIRKVNATNSIISTVVGNGSSGYSGDGGAATAAMLYKPADVVLDGSGNLYIADQSNSRIRKVAPLATNVNPVNPPAICAASDLSLTAIASNFSPTSFNWSSEPAGISASGAITLLTAPTVSVPTIFTITVNASDGQLSAATSFTLTVNPVPSVSINPSSTTLTCTIPMVSLSAVSSGTYGWSTGENTETISATSAGTYSVTVTNVNGCTATTSVEILVDNNSPVASINPSSATLTCANPSATLTASGGGTYQWSTGESTASISATAGGTYSVTATGVNGCTASASEEVMEDVSIPSANITPGSATLTCANPTVTLTANGSGTYQWSTGETTAQISVTSIGTYSVTVTGSNGCTATTSALIEQDNSAPSVSINASTTLLTCATPTISLSATGSGTYHWSTGATSSTIDVSTADIYSVTVTGANGCTASTSIKLMEDSTPPVASISPSSATLTCAIPSITLTAGGAGTYHWSTGENTGQISATAMGTYSVTVTGENGCTASAGAEVVQDNTKPSAFITPSSATLTCANPSITLTADSGGTYQWSTGESTTAISATVIGTYSVTVTGANGCTASASVVISQDINAASISISPSIGTPTGATLTCTNPTVSLSAVGSGTYRWSTGATSQVISVSTANTYSVTVTGTNGCTASSSIQVSQDNSAPSVNITPSSATLTCANTSSTLTAGGSSGTYRWNTGATSSTISVSVANIYSFTLTGTNGCTASASAQVFNNVNPPSVNIAPSSATLTCASPSTTLVASGGGTYRWSTGETTASISATAIGTYSVTVTGANGCTATQTASVFANTATPTVSLVSSGTLSCSISSVTLTAGGGVTYLFSGPGVVSQSANKAVVNLAGTYAVTATAANGCTSSTTALVSYRNCPPTVSNAIPPQSATILVPFSYTIPANTFSDSETPNDLIITTYSLPKGLTFTAPATISGTPLTESGTIFTILVTAFDPSGSYVQTTLKLSVYPGASACDMSTVKDGAWSDTSVWSCGRLPVSTDVLTLKHAVSIPANYVGQALRIQYNTGGKIIFNTGSRIKQGIF</sequence>
<feature type="repeat" description="NHL" evidence="2">
    <location>
        <begin position="225"/>
        <end position="256"/>
    </location>
</feature>
<dbReference type="PROSITE" id="PS51125">
    <property type="entry name" value="NHL"/>
    <property type="match status" value="8"/>
</dbReference>
<keyword evidence="1" id="KW-0677">Repeat</keyword>
<dbReference type="GO" id="GO:0005509">
    <property type="term" value="F:calcium ion binding"/>
    <property type="evidence" value="ECO:0007669"/>
    <property type="project" value="InterPro"/>
</dbReference>
<keyword evidence="7" id="KW-1185">Reference proteome</keyword>
<feature type="domain" description="Dystroglycan-type cadherin-like" evidence="5">
    <location>
        <begin position="1558"/>
        <end position="1652"/>
    </location>
</feature>
<evidence type="ECO:0000259" key="4">
    <source>
        <dbReference type="SMART" id="SM00089"/>
    </source>
</evidence>
<dbReference type="SMART" id="SM00736">
    <property type="entry name" value="CADG"/>
    <property type="match status" value="1"/>
</dbReference>
<dbReference type="Pfam" id="PF05345">
    <property type="entry name" value="He_PIG"/>
    <property type="match status" value="1"/>
</dbReference>
<evidence type="ECO:0000256" key="2">
    <source>
        <dbReference type="PROSITE-ProRule" id="PRU00504"/>
    </source>
</evidence>
<dbReference type="InterPro" id="IPR006644">
    <property type="entry name" value="Cadg"/>
</dbReference>
<feature type="repeat" description="NHL" evidence="2">
    <location>
        <begin position="335"/>
        <end position="370"/>
    </location>
</feature>
<feature type="compositionally biased region" description="Pro residues" evidence="3">
    <location>
        <begin position="623"/>
        <end position="634"/>
    </location>
</feature>
<dbReference type="PANTHER" id="PTHR46388">
    <property type="entry name" value="NHL REPEAT-CONTAINING PROTEIN 2"/>
    <property type="match status" value="1"/>
</dbReference>
<organism evidence="6 7">
    <name type="scientific">Spirosoma profusum</name>
    <dbReference type="NCBI Taxonomy" id="2771354"/>
    <lineage>
        <taxon>Bacteria</taxon>
        <taxon>Pseudomonadati</taxon>
        <taxon>Bacteroidota</taxon>
        <taxon>Cytophagia</taxon>
        <taxon>Cytophagales</taxon>
        <taxon>Cytophagaceae</taxon>
        <taxon>Spirosoma</taxon>
    </lineage>
</organism>
<dbReference type="InterPro" id="IPR011042">
    <property type="entry name" value="6-blade_b-propeller_TolB-like"/>
</dbReference>
<feature type="repeat" description="NHL" evidence="2">
    <location>
        <begin position="454"/>
        <end position="484"/>
    </location>
</feature>
<gene>
    <name evidence="6" type="ORF">IC229_12175</name>
</gene>
<feature type="repeat" description="NHL" evidence="2">
    <location>
        <begin position="511"/>
        <end position="542"/>
    </location>
</feature>
<feature type="domain" description="PKD/Chitinase" evidence="4">
    <location>
        <begin position="973"/>
        <end position="1042"/>
    </location>
</feature>
<feature type="repeat" description="NHL" evidence="2">
    <location>
        <begin position="112"/>
        <end position="142"/>
    </location>
</feature>
<reference evidence="6" key="1">
    <citation type="submission" date="2020-09" db="EMBL/GenBank/DDBJ databases">
        <authorList>
            <person name="Kim M.K."/>
        </authorList>
    </citation>
    <scope>NUCLEOTIDE SEQUENCE</scope>
    <source>
        <strain evidence="6">BT702</strain>
    </source>
</reference>
<accession>A0A927ASK1</accession>
<dbReference type="InterPro" id="IPR000033">
    <property type="entry name" value="LDLR_classB_rpt"/>
</dbReference>
<feature type="repeat" description="NHL" evidence="2">
    <location>
        <begin position="568"/>
        <end position="598"/>
    </location>
</feature>
<feature type="repeat" description="NHL" evidence="2">
    <location>
        <begin position="49"/>
        <end position="85"/>
    </location>
</feature>
<dbReference type="Gene3D" id="2.120.10.30">
    <property type="entry name" value="TolB, C-terminal domain"/>
    <property type="match status" value="7"/>
</dbReference>
<dbReference type="SUPFAM" id="SSF50956">
    <property type="entry name" value="Thermostable phytase (3-phytase)"/>
    <property type="match status" value="1"/>
</dbReference>
<evidence type="ECO:0000256" key="3">
    <source>
        <dbReference type="SAM" id="MobiDB-lite"/>
    </source>
</evidence>
<dbReference type="SUPFAM" id="SSF63825">
    <property type="entry name" value="YWTD domain"/>
    <property type="match status" value="1"/>
</dbReference>
<evidence type="ECO:0000313" key="7">
    <source>
        <dbReference type="Proteomes" id="UP000598820"/>
    </source>
</evidence>
<dbReference type="SUPFAM" id="SSF49313">
    <property type="entry name" value="Cadherin-like"/>
    <property type="match status" value="1"/>
</dbReference>
<dbReference type="SMART" id="SM00089">
    <property type="entry name" value="PKD"/>
    <property type="match status" value="4"/>
</dbReference>
<evidence type="ECO:0000259" key="5">
    <source>
        <dbReference type="SMART" id="SM00736"/>
    </source>
</evidence>
<dbReference type="SMART" id="SM00135">
    <property type="entry name" value="LY"/>
    <property type="match status" value="5"/>
</dbReference>
<feature type="repeat" description="NHL" evidence="2">
    <location>
        <begin position="397"/>
        <end position="427"/>
    </location>
</feature>
<evidence type="ECO:0000256" key="1">
    <source>
        <dbReference type="ARBA" id="ARBA00022737"/>
    </source>
</evidence>